<dbReference type="PROSITE" id="PS50600">
    <property type="entry name" value="ULP_PROTEASE"/>
    <property type="match status" value="1"/>
</dbReference>
<dbReference type="InterPro" id="IPR038765">
    <property type="entry name" value="Papain-like_cys_pep_sf"/>
</dbReference>
<dbReference type="EMBL" id="JAGYWB010000017">
    <property type="protein sequence ID" value="KAI0494349.1"/>
    <property type="molecule type" value="Genomic_DNA"/>
</dbReference>
<dbReference type="SUPFAM" id="SSF54001">
    <property type="entry name" value="Cysteine proteinases"/>
    <property type="match status" value="1"/>
</dbReference>
<dbReference type="GO" id="GO:0006508">
    <property type="term" value="P:proteolysis"/>
    <property type="evidence" value="ECO:0007669"/>
    <property type="project" value="UniProtKB-KW"/>
</dbReference>
<dbReference type="OrthoDB" id="691907at2759"/>
<accession>A0A8T3ADY9</accession>
<name>A0A8T3ADY9_DENNO</name>
<evidence type="ECO:0000256" key="2">
    <source>
        <dbReference type="ARBA" id="ARBA00022670"/>
    </source>
</evidence>
<protein>
    <recommendedName>
        <fullName evidence="5">Ubiquitin-like protease family profile domain-containing protein</fullName>
    </recommendedName>
</protein>
<dbReference type="InterPro" id="IPR003653">
    <property type="entry name" value="Peptidase_C48_C"/>
</dbReference>
<comment type="similarity">
    <text evidence="1">Belongs to the peptidase C48 family.</text>
</comment>
<reference evidence="6" key="1">
    <citation type="journal article" date="2022" name="Front. Genet.">
        <title>Chromosome-Scale Assembly of the Dendrobium nobile Genome Provides Insights Into the Molecular Mechanism of the Biosynthesis of the Medicinal Active Ingredient of Dendrobium.</title>
        <authorList>
            <person name="Xu Q."/>
            <person name="Niu S.-C."/>
            <person name="Li K.-L."/>
            <person name="Zheng P.-J."/>
            <person name="Zhang X.-J."/>
            <person name="Jia Y."/>
            <person name="Liu Y."/>
            <person name="Niu Y.-X."/>
            <person name="Yu L.-H."/>
            <person name="Chen D.-F."/>
            <person name="Zhang G.-Q."/>
        </authorList>
    </citation>
    <scope>NUCLEOTIDE SEQUENCE</scope>
    <source>
        <tissue evidence="6">Leaf</tissue>
    </source>
</reference>
<evidence type="ECO:0000313" key="6">
    <source>
        <dbReference type="EMBL" id="KAI0494349.1"/>
    </source>
</evidence>
<dbReference type="GO" id="GO:0008234">
    <property type="term" value="F:cysteine-type peptidase activity"/>
    <property type="evidence" value="ECO:0007669"/>
    <property type="project" value="InterPro"/>
</dbReference>
<feature type="region of interest" description="Disordered" evidence="4">
    <location>
        <begin position="364"/>
        <end position="386"/>
    </location>
</feature>
<gene>
    <name evidence="6" type="ORF">KFK09_024483</name>
</gene>
<organism evidence="6 7">
    <name type="scientific">Dendrobium nobile</name>
    <name type="common">Orchid</name>
    <dbReference type="NCBI Taxonomy" id="94219"/>
    <lineage>
        <taxon>Eukaryota</taxon>
        <taxon>Viridiplantae</taxon>
        <taxon>Streptophyta</taxon>
        <taxon>Embryophyta</taxon>
        <taxon>Tracheophyta</taxon>
        <taxon>Spermatophyta</taxon>
        <taxon>Magnoliopsida</taxon>
        <taxon>Liliopsida</taxon>
        <taxon>Asparagales</taxon>
        <taxon>Orchidaceae</taxon>
        <taxon>Epidendroideae</taxon>
        <taxon>Malaxideae</taxon>
        <taxon>Dendrobiinae</taxon>
        <taxon>Dendrobium</taxon>
    </lineage>
</organism>
<evidence type="ECO:0000256" key="1">
    <source>
        <dbReference type="ARBA" id="ARBA00005234"/>
    </source>
</evidence>
<keyword evidence="2" id="KW-0645">Protease</keyword>
<dbReference type="AlphaFoldDB" id="A0A8T3ADY9"/>
<dbReference type="Gene3D" id="3.40.395.10">
    <property type="entry name" value="Adenoviral Proteinase, Chain A"/>
    <property type="match status" value="1"/>
</dbReference>
<dbReference type="Pfam" id="PF02902">
    <property type="entry name" value="Peptidase_C48"/>
    <property type="match status" value="1"/>
</dbReference>
<keyword evidence="7" id="KW-1185">Reference proteome</keyword>
<comment type="caution">
    <text evidence="6">The sequence shown here is derived from an EMBL/GenBank/DDBJ whole genome shotgun (WGS) entry which is preliminary data.</text>
</comment>
<sequence>MGLDLELEGLESMVDGEGCNPYEHARLIGSDVRGACEGRPRPGRPHVRVSWPELGLAVGVVDGGQVVHNLGCVVAVPQTRSTVNQAMRAFAAGVFKIFDFINPAFCLPLQFGFGLFPANPSEFSSISFVVLQHFVRSSPAFQLVDLRILHSKTIADIMPEGYTPKIHFRCRTSGFREVCDELVEKFGDQFVSSLSELQINQFLLLPRFPQNVPMVYMLLSTWDNESESFVINSRSLTFTSEEIALIIGLPNRVQSSSRTKSTNKFDEVSKTVEKIIDEIVGKKETSEDEEFTLPSSGTGGIARRVHGRNDRKRKRVKTPFTTGDRKKKKTQLQTVNKEAEILSKKETSVTTRKPVTRAATRLKEKVTESKKASAPQDETTKIAPSAAPVKKPKTAIFDVEDSKYVERAAKEFLDYPGRLLLNEEKRNTIDAFLKKYTKMEDTIFAIGDAIIFRSQMDELLLCEELDTNHMDTFAYLLSEKNKMVPGLNQPFLYVSAFHWGYYVRNKQEKTTSFADNITKDAVKNANIMFVPIIYERHWTLLVANMKNKRWDFMDSLPKATHKSITPEVVYF</sequence>
<evidence type="ECO:0000313" key="7">
    <source>
        <dbReference type="Proteomes" id="UP000829196"/>
    </source>
</evidence>
<evidence type="ECO:0000259" key="5">
    <source>
        <dbReference type="PROSITE" id="PS50600"/>
    </source>
</evidence>
<evidence type="ECO:0000256" key="3">
    <source>
        <dbReference type="ARBA" id="ARBA00022801"/>
    </source>
</evidence>
<feature type="region of interest" description="Disordered" evidence="4">
    <location>
        <begin position="286"/>
        <end position="314"/>
    </location>
</feature>
<feature type="compositionally biased region" description="Basic residues" evidence="4">
    <location>
        <begin position="303"/>
        <end position="314"/>
    </location>
</feature>
<feature type="domain" description="Ubiquitin-like protease family profile" evidence="5">
    <location>
        <begin position="449"/>
        <end position="571"/>
    </location>
</feature>
<keyword evidence="3" id="KW-0378">Hydrolase</keyword>
<dbReference type="Proteomes" id="UP000829196">
    <property type="component" value="Unassembled WGS sequence"/>
</dbReference>
<proteinExistence type="inferred from homology"/>
<evidence type="ECO:0000256" key="4">
    <source>
        <dbReference type="SAM" id="MobiDB-lite"/>
    </source>
</evidence>